<evidence type="ECO:0000313" key="1">
    <source>
        <dbReference type="EMBL" id="CAB9503843.1"/>
    </source>
</evidence>
<dbReference type="EMBL" id="CAICTM010000177">
    <property type="protein sequence ID" value="CAB9503843.1"/>
    <property type="molecule type" value="Genomic_DNA"/>
</dbReference>
<dbReference type="AlphaFoldDB" id="A0A9N8H6Q2"/>
<sequence>MVLSQRFNCAHLGNQEFVLRADDDALHNEIIDELYLSAGRAGVDFVLQDGRRRFEGSGDNLRQMLQAINSGGGGLKVLDDGYDIVFITLPSNGEKLHSVAAGVFGGLVAGVAVGAAIGVTLISGGSAFLVAAELATAGTEAVAVQSAAMVGVKYGGLAGGVAGGHKGWQLAGSDKSKRVEGMKAGAKTAAAATATVSLGHLVSLADHAAVKAAVKKTLETTTMEKAVKTILRPLALSVGAHTAIDGDGYEGVARLVDPVRAFIESLSLDIYN</sequence>
<gene>
    <name evidence="1" type="ORF">SEMRO_178_G077970.1</name>
</gene>
<evidence type="ECO:0000313" key="2">
    <source>
        <dbReference type="Proteomes" id="UP001153069"/>
    </source>
</evidence>
<name>A0A9N8H6Q2_9STRA</name>
<reference evidence="1" key="1">
    <citation type="submission" date="2020-06" db="EMBL/GenBank/DDBJ databases">
        <authorList>
            <consortium name="Plant Systems Biology data submission"/>
        </authorList>
    </citation>
    <scope>NUCLEOTIDE SEQUENCE</scope>
    <source>
        <strain evidence="1">D6</strain>
    </source>
</reference>
<accession>A0A9N8H6Q2</accession>
<protein>
    <submittedName>
        <fullName evidence="1">Uncharacterized protein</fullName>
    </submittedName>
</protein>
<keyword evidence="2" id="KW-1185">Reference proteome</keyword>
<dbReference type="Proteomes" id="UP001153069">
    <property type="component" value="Unassembled WGS sequence"/>
</dbReference>
<comment type="caution">
    <text evidence="1">The sequence shown here is derived from an EMBL/GenBank/DDBJ whole genome shotgun (WGS) entry which is preliminary data.</text>
</comment>
<organism evidence="1 2">
    <name type="scientific">Seminavis robusta</name>
    <dbReference type="NCBI Taxonomy" id="568900"/>
    <lineage>
        <taxon>Eukaryota</taxon>
        <taxon>Sar</taxon>
        <taxon>Stramenopiles</taxon>
        <taxon>Ochrophyta</taxon>
        <taxon>Bacillariophyta</taxon>
        <taxon>Bacillariophyceae</taxon>
        <taxon>Bacillariophycidae</taxon>
        <taxon>Naviculales</taxon>
        <taxon>Naviculaceae</taxon>
        <taxon>Seminavis</taxon>
    </lineage>
</organism>
<proteinExistence type="predicted"/>